<keyword evidence="2" id="KW-1185">Reference proteome</keyword>
<proteinExistence type="predicted"/>
<evidence type="ECO:0000313" key="1">
    <source>
        <dbReference type="EMBL" id="MBK6089479.1"/>
    </source>
</evidence>
<reference evidence="1" key="1">
    <citation type="submission" date="2021-01" db="EMBL/GenBank/DDBJ databases">
        <title>Genome public.</title>
        <authorList>
            <person name="Liu C."/>
            <person name="Sun Q."/>
        </authorList>
    </citation>
    <scope>NUCLEOTIDE SEQUENCE</scope>
    <source>
        <strain evidence="1">M6</strain>
    </source>
</reference>
<comment type="caution">
    <text evidence="1">The sequence shown here is derived from an EMBL/GenBank/DDBJ whole genome shotgun (WGS) entry which is preliminary data.</text>
</comment>
<dbReference type="AlphaFoldDB" id="A0A934WT77"/>
<organism evidence="1 2">
    <name type="scientific">Ruminococcus difficilis</name>
    <dbReference type="NCBI Taxonomy" id="2763069"/>
    <lineage>
        <taxon>Bacteria</taxon>
        <taxon>Bacillati</taxon>
        <taxon>Bacillota</taxon>
        <taxon>Clostridia</taxon>
        <taxon>Eubacteriales</taxon>
        <taxon>Oscillospiraceae</taxon>
        <taxon>Ruminococcus</taxon>
    </lineage>
</organism>
<evidence type="ECO:0000313" key="2">
    <source>
        <dbReference type="Proteomes" id="UP000633365"/>
    </source>
</evidence>
<gene>
    <name evidence="1" type="ORF">JKK62_12660</name>
</gene>
<dbReference type="EMBL" id="JAEQMG010000140">
    <property type="protein sequence ID" value="MBK6089479.1"/>
    <property type="molecule type" value="Genomic_DNA"/>
</dbReference>
<name>A0A934WT77_9FIRM</name>
<accession>A0A934WT77</accession>
<protein>
    <submittedName>
        <fullName evidence="1">Uncharacterized protein</fullName>
    </submittedName>
</protein>
<sequence length="159" mass="18304">MSLLAVYAVQRQFPAQWKMVVCNQQKPTVSFSKNADGYVVRQRNNRDEKQNINCTRGISITGENGDPTGTIIDDHRNFDNYRLYTFVVTYEKSADKTDKKVVARSYIRYYDANGWLRVFYNDYKKNMYYGGCLCSFEQVSGIALSKQSQQAEPAQETGD</sequence>
<dbReference type="Proteomes" id="UP000633365">
    <property type="component" value="Unassembled WGS sequence"/>
</dbReference>